<accession>A0AA39V0X7</accession>
<dbReference type="GO" id="GO:0016491">
    <property type="term" value="F:oxidoreductase activity"/>
    <property type="evidence" value="ECO:0007669"/>
    <property type="project" value="InterPro"/>
</dbReference>
<evidence type="ECO:0000313" key="2">
    <source>
        <dbReference type="EMBL" id="KAK0511633.1"/>
    </source>
</evidence>
<protein>
    <recommendedName>
        <fullName evidence="1">Alkyl hydroperoxide reductase subunit C/ Thiol specific antioxidant domain-containing protein</fullName>
    </recommendedName>
</protein>
<comment type="caution">
    <text evidence="2">The sequence shown here is derived from an EMBL/GenBank/DDBJ whole genome shotgun (WGS) entry which is preliminary data.</text>
</comment>
<dbReference type="SUPFAM" id="SSF52833">
    <property type="entry name" value="Thioredoxin-like"/>
    <property type="match status" value="1"/>
</dbReference>
<evidence type="ECO:0000259" key="1">
    <source>
        <dbReference type="Pfam" id="PF00578"/>
    </source>
</evidence>
<dbReference type="InterPro" id="IPR036249">
    <property type="entry name" value="Thioredoxin-like_sf"/>
</dbReference>
<feature type="domain" description="Alkyl hydroperoxide reductase subunit C/ Thiol specific antioxidant" evidence="1">
    <location>
        <begin position="22"/>
        <end position="100"/>
    </location>
</feature>
<dbReference type="GO" id="GO:0016209">
    <property type="term" value="F:antioxidant activity"/>
    <property type="evidence" value="ECO:0007669"/>
    <property type="project" value="InterPro"/>
</dbReference>
<organism evidence="2 3">
    <name type="scientific">Cladonia borealis</name>
    <dbReference type="NCBI Taxonomy" id="184061"/>
    <lineage>
        <taxon>Eukaryota</taxon>
        <taxon>Fungi</taxon>
        <taxon>Dikarya</taxon>
        <taxon>Ascomycota</taxon>
        <taxon>Pezizomycotina</taxon>
        <taxon>Lecanoromycetes</taxon>
        <taxon>OSLEUM clade</taxon>
        <taxon>Lecanoromycetidae</taxon>
        <taxon>Lecanorales</taxon>
        <taxon>Lecanorineae</taxon>
        <taxon>Cladoniaceae</taxon>
        <taxon>Cladonia</taxon>
    </lineage>
</organism>
<reference evidence="2" key="1">
    <citation type="submission" date="2023-03" db="EMBL/GenBank/DDBJ databases">
        <title>Complete genome of Cladonia borealis.</title>
        <authorList>
            <person name="Park H."/>
        </authorList>
    </citation>
    <scope>NUCLEOTIDE SEQUENCE</scope>
    <source>
        <strain evidence="2">ANT050790</strain>
    </source>
</reference>
<keyword evidence="3" id="KW-1185">Reference proteome</keyword>
<dbReference type="Proteomes" id="UP001166286">
    <property type="component" value="Unassembled WGS sequence"/>
</dbReference>
<dbReference type="Gene3D" id="3.40.30.10">
    <property type="entry name" value="Glutaredoxin"/>
    <property type="match status" value="1"/>
</dbReference>
<proteinExistence type="predicted"/>
<evidence type="ECO:0000313" key="3">
    <source>
        <dbReference type="Proteomes" id="UP001166286"/>
    </source>
</evidence>
<dbReference type="Pfam" id="PF00578">
    <property type="entry name" value="AhpC-TSA"/>
    <property type="match status" value="1"/>
</dbReference>
<name>A0AA39V0X7_9LECA</name>
<sequence length="195" mass="21386">MSQNIIVTSTESSDPIKQYEIALANYSFLWIVYFRGHWCPFCMSYLKTLQSLLPSIGGAGGKVLIVTAEPATHLPATRKATGYVGEAVVDPEHKLATMLKEKGLLDVQITKKAGYEFGVAQPAILVQKGRGAGEGEILFDWVIVPRTMNLGGAKDRPDLTQIWDNVQAKLQGKPVVHAQYSLTSFTGMIWSKIFG</sequence>
<dbReference type="InterPro" id="IPR000866">
    <property type="entry name" value="AhpC/TSA"/>
</dbReference>
<gene>
    <name evidence="2" type="ORF">JMJ35_006206</name>
</gene>
<dbReference type="AlphaFoldDB" id="A0AA39V0X7"/>
<dbReference type="EMBL" id="JAFEKC020000013">
    <property type="protein sequence ID" value="KAK0511633.1"/>
    <property type="molecule type" value="Genomic_DNA"/>
</dbReference>